<evidence type="ECO:0008006" key="5">
    <source>
        <dbReference type="Google" id="ProtNLM"/>
    </source>
</evidence>
<dbReference type="OrthoDB" id="191139at2759"/>
<reference evidence="3" key="1">
    <citation type="journal article" date="2020" name="G3 (Bethesda)">
        <title>High-Quality Assemblies for Three Invasive Social Wasps from the &lt;i&gt;Vespula&lt;/i&gt; Genus.</title>
        <authorList>
            <person name="Harrop T.W.R."/>
            <person name="Guhlin J."/>
            <person name="McLaughlin G.M."/>
            <person name="Permina E."/>
            <person name="Stockwell P."/>
            <person name="Gilligan J."/>
            <person name="Le Lec M.F."/>
            <person name="Gruber M.A.M."/>
            <person name="Quinn O."/>
            <person name="Lovegrove M."/>
            <person name="Duncan E.J."/>
            <person name="Remnant E.J."/>
            <person name="Van Eeckhoven J."/>
            <person name="Graham B."/>
            <person name="Knapp R.A."/>
            <person name="Langford K.W."/>
            <person name="Kronenberg Z."/>
            <person name="Press M.O."/>
            <person name="Eacker S.M."/>
            <person name="Wilson-Rankin E.E."/>
            <person name="Purcell J."/>
            <person name="Lester P.J."/>
            <person name="Dearden P.K."/>
        </authorList>
    </citation>
    <scope>NUCLEOTIDE SEQUENCE</scope>
    <source>
        <strain evidence="3">Volc-1</strain>
    </source>
</reference>
<dbReference type="EMBL" id="JACSDY010000004">
    <property type="protein sequence ID" value="KAF7429478.1"/>
    <property type="molecule type" value="Genomic_DNA"/>
</dbReference>
<dbReference type="Pfam" id="PF00106">
    <property type="entry name" value="adh_short"/>
    <property type="match status" value="1"/>
</dbReference>
<protein>
    <recommendedName>
        <fullName evidence="5">Retinol dehydrogenase 13</fullName>
    </recommendedName>
</protein>
<accession>A0A834UC44</accession>
<sequence length="325" mass="36854">MRWSLPKPVYYASMITTTVGVAYLTKDYFGGKKYEGEENLEGKVIIVTGANSGIGKETARAFAARNAKVILACRNKERCEQARKDIVIETKNKHVYCRKCNLASQESIRNFVTRFKNENSELHILVNNGGVMRCPKSYTKEGIEMQLGVNHMGHFLLTNLLLDVLKQSAPSRIINVSSNAHLKGKLQVKDLNSTEKYDPYEAYAQSKLANVLFTRELAKRLKGTQVTTNAVHPGIVDTEITRHMTLFKNLYFKYFIKPFIWPFIKSPKQGAQAILHVALDPKLDNITGSYFSNNEVANISDEAKDDKLAKWLWLVSEKWTKLNVT</sequence>
<comment type="similarity">
    <text evidence="2">Belongs to the short-chain dehydrogenases/reductases (SDR) family.</text>
</comment>
<dbReference type="Gene3D" id="3.40.50.720">
    <property type="entry name" value="NAD(P)-binding Rossmann-like Domain"/>
    <property type="match status" value="1"/>
</dbReference>
<proteinExistence type="inferred from homology"/>
<dbReference type="InterPro" id="IPR036291">
    <property type="entry name" value="NAD(P)-bd_dom_sf"/>
</dbReference>
<dbReference type="PANTHER" id="PTHR43157:SF31">
    <property type="entry name" value="PHOSPHATIDYLINOSITOL-GLYCAN BIOSYNTHESIS CLASS F PROTEIN"/>
    <property type="match status" value="1"/>
</dbReference>
<dbReference type="InterPro" id="IPR002347">
    <property type="entry name" value="SDR_fam"/>
</dbReference>
<dbReference type="PRINTS" id="PR00081">
    <property type="entry name" value="GDHRDH"/>
</dbReference>
<dbReference type="PANTHER" id="PTHR43157">
    <property type="entry name" value="PHOSPHATIDYLINOSITOL-GLYCAN BIOSYNTHESIS CLASS F PROTEIN-RELATED"/>
    <property type="match status" value="1"/>
</dbReference>
<gene>
    <name evidence="3" type="ORF">H0235_005876</name>
</gene>
<dbReference type="GO" id="GO:0016491">
    <property type="term" value="F:oxidoreductase activity"/>
    <property type="evidence" value="ECO:0007669"/>
    <property type="project" value="UniProtKB-KW"/>
</dbReference>
<name>A0A834UC44_VESPE</name>
<dbReference type="Proteomes" id="UP000600918">
    <property type="component" value="Unassembled WGS sequence"/>
</dbReference>
<keyword evidence="4" id="KW-1185">Reference proteome</keyword>
<evidence type="ECO:0000256" key="2">
    <source>
        <dbReference type="RuleBase" id="RU000363"/>
    </source>
</evidence>
<evidence type="ECO:0000313" key="4">
    <source>
        <dbReference type="Proteomes" id="UP000600918"/>
    </source>
</evidence>
<evidence type="ECO:0000256" key="1">
    <source>
        <dbReference type="ARBA" id="ARBA00023002"/>
    </source>
</evidence>
<dbReference type="PRINTS" id="PR00080">
    <property type="entry name" value="SDRFAMILY"/>
</dbReference>
<keyword evidence="1" id="KW-0560">Oxidoreductase</keyword>
<evidence type="ECO:0000313" key="3">
    <source>
        <dbReference type="EMBL" id="KAF7429478.1"/>
    </source>
</evidence>
<organism evidence="3 4">
    <name type="scientific">Vespula pensylvanica</name>
    <name type="common">Western yellow jacket</name>
    <name type="synonym">Wasp</name>
    <dbReference type="NCBI Taxonomy" id="30213"/>
    <lineage>
        <taxon>Eukaryota</taxon>
        <taxon>Metazoa</taxon>
        <taxon>Ecdysozoa</taxon>
        <taxon>Arthropoda</taxon>
        <taxon>Hexapoda</taxon>
        <taxon>Insecta</taxon>
        <taxon>Pterygota</taxon>
        <taxon>Neoptera</taxon>
        <taxon>Endopterygota</taxon>
        <taxon>Hymenoptera</taxon>
        <taxon>Apocrita</taxon>
        <taxon>Aculeata</taxon>
        <taxon>Vespoidea</taxon>
        <taxon>Vespidae</taxon>
        <taxon>Vespinae</taxon>
        <taxon>Vespula</taxon>
    </lineage>
</organism>
<comment type="caution">
    <text evidence="3">The sequence shown here is derived from an EMBL/GenBank/DDBJ whole genome shotgun (WGS) entry which is preliminary data.</text>
</comment>
<dbReference type="SUPFAM" id="SSF51735">
    <property type="entry name" value="NAD(P)-binding Rossmann-fold domains"/>
    <property type="match status" value="1"/>
</dbReference>
<dbReference type="AlphaFoldDB" id="A0A834UC44"/>